<dbReference type="SMART" id="SM01321">
    <property type="entry name" value="Y1_Tnp"/>
    <property type="match status" value="1"/>
</dbReference>
<organism evidence="2 3">
    <name type="scientific">Marinospirillum celere</name>
    <dbReference type="NCBI Taxonomy" id="1122252"/>
    <lineage>
        <taxon>Bacteria</taxon>
        <taxon>Pseudomonadati</taxon>
        <taxon>Pseudomonadota</taxon>
        <taxon>Gammaproteobacteria</taxon>
        <taxon>Oceanospirillales</taxon>
        <taxon>Oceanospirillaceae</taxon>
        <taxon>Marinospirillum</taxon>
    </lineage>
</organism>
<name>A0A1I1E9V2_9GAMM</name>
<dbReference type="GO" id="GO:0004803">
    <property type="term" value="F:transposase activity"/>
    <property type="evidence" value="ECO:0007669"/>
    <property type="project" value="InterPro"/>
</dbReference>
<dbReference type="Pfam" id="PF01797">
    <property type="entry name" value="Y1_Tnp"/>
    <property type="match status" value="1"/>
</dbReference>
<dbReference type="SUPFAM" id="SSF143422">
    <property type="entry name" value="Transposase IS200-like"/>
    <property type="match status" value="1"/>
</dbReference>
<keyword evidence="3" id="KW-1185">Reference proteome</keyword>
<dbReference type="Gene3D" id="3.30.70.1290">
    <property type="entry name" value="Transposase IS200-like"/>
    <property type="match status" value="1"/>
</dbReference>
<dbReference type="GO" id="GO:0043565">
    <property type="term" value="F:sequence-specific DNA binding"/>
    <property type="evidence" value="ECO:0007669"/>
    <property type="project" value="TreeGrafter"/>
</dbReference>
<dbReference type="OrthoDB" id="9794403at2"/>
<dbReference type="STRING" id="1122252.SAMN05660443_0427"/>
<dbReference type="PANTHER" id="PTHR36966:SF1">
    <property type="entry name" value="REP-ASSOCIATED TYROSINE TRANSPOSASE"/>
    <property type="match status" value="1"/>
</dbReference>
<dbReference type="Proteomes" id="UP000199058">
    <property type="component" value="Unassembled WGS sequence"/>
</dbReference>
<dbReference type="InterPro" id="IPR036515">
    <property type="entry name" value="Transposase_17_sf"/>
</dbReference>
<gene>
    <name evidence="2" type="ORF">SAMN05660443_0427</name>
</gene>
<protein>
    <submittedName>
        <fullName evidence="2">REP element-mobilizing transposase RayT</fullName>
    </submittedName>
</protein>
<proteinExistence type="predicted"/>
<dbReference type="RefSeq" id="WP_091958439.1">
    <property type="nucleotide sequence ID" value="NZ_FOLH01000001.1"/>
</dbReference>
<dbReference type="NCBIfam" id="NF047646">
    <property type="entry name" value="REP_Tyr_transpos"/>
    <property type="match status" value="1"/>
</dbReference>
<dbReference type="EMBL" id="FOLH01000001">
    <property type="protein sequence ID" value="SFB83352.1"/>
    <property type="molecule type" value="Genomic_DNA"/>
</dbReference>
<dbReference type="GO" id="GO:0006313">
    <property type="term" value="P:DNA transposition"/>
    <property type="evidence" value="ECO:0007669"/>
    <property type="project" value="InterPro"/>
</dbReference>
<feature type="domain" description="Transposase IS200-like" evidence="1">
    <location>
        <begin position="14"/>
        <end position="127"/>
    </location>
</feature>
<dbReference type="InterPro" id="IPR002686">
    <property type="entry name" value="Transposase_17"/>
</dbReference>
<evidence type="ECO:0000259" key="1">
    <source>
        <dbReference type="SMART" id="SM01321"/>
    </source>
</evidence>
<dbReference type="AlphaFoldDB" id="A0A1I1E9V2"/>
<dbReference type="PANTHER" id="PTHR36966">
    <property type="entry name" value="REP-ASSOCIATED TYROSINE TRANSPOSASE"/>
    <property type="match status" value="1"/>
</dbReference>
<evidence type="ECO:0000313" key="3">
    <source>
        <dbReference type="Proteomes" id="UP000199058"/>
    </source>
</evidence>
<accession>A0A1I1E9V2</accession>
<reference evidence="2 3" key="1">
    <citation type="submission" date="2016-10" db="EMBL/GenBank/DDBJ databases">
        <authorList>
            <person name="de Groot N.N."/>
        </authorList>
    </citation>
    <scope>NUCLEOTIDE SEQUENCE [LARGE SCALE GENOMIC DNA]</scope>
    <source>
        <strain evidence="2 3">DSM 18438</strain>
    </source>
</reference>
<dbReference type="InterPro" id="IPR052715">
    <property type="entry name" value="RAYT_transposase"/>
</dbReference>
<evidence type="ECO:0000313" key="2">
    <source>
        <dbReference type="EMBL" id="SFB83352.1"/>
    </source>
</evidence>
<sequence>MPSSHRLRVGRFSQSHQVYLVTCVTQNRNPLFFDFYTAHALLESLRDTESHAYTWAYVIMPDHFHWLVQLGEKVSLSDQIRFVKSSATKRIRKLNNCSLEVWQAGFHDCQLRKEDDLKAMARYVIANPIRAGLVNSVRNYSFWDAAWI</sequence>